<feature type="compositionally biased region" description="Basic and acidic residues" evidence="1">
    <location>
        <begin position="32"/>
        <end position="45"/>
    </location>
</feature>
<sequence>MSMAIGSSTSTQYTPAAQVNTAAPANVAVDADGDHDGSKAGEIEPAKAVSGSVGTIINTKA</sequence>
<evidence type="ECO:0000313" key="2">
    <source>
        <dbReference type="EMBL" id="MYM37738.1"/>
    </source>
</evidence>
<feature type="region of interest" description="Disordered" evidence="1">
    <location>
        <begin position="25"/>
        <end position="48"/>
    </location>
</feature>
<dbReference type="EMBL" id="WWCM01000001">
    <property type="protein sequence ID" value="MYM37738.1"/>
    <property type="molecule type" value="Genomic_DNA"/>
</dbReference>
<name>A0ABW9VDN6_9BURK</name>
<accession>A0ABW9VDN6</accession>
<dbReference type="RefSeq" id="WP_161037180.1">
    <property type="nucleotide sequence ID" value="NZ_WWCM01000001.1"/>
</dbReference>
<keyword evidence="3" id="KW-1185">Reference proteome</keyword>
<proteinExistence type="predicted"/>
<comment type="caution">
    <text evidence="2">The sequence shown here is derived from an EMBL/GenBank/DDBJ whole genome shotgun (WGS) entry which is preliminary data.</text>
</comment>
<reference evidence="2 3" key="1">
    <citation type="submission" date="2019-12" db="EMBL/GenBank/DDBJ databases">
        <title>Novel species isolated from a subtropical stream in China.</title>
        <authorList>
            <person name="Lu H."/>
        </authorList>
    </citation>
    <scope>NUCLEOTIDE SEQUENCE [LARGE SCALE GENOMIC DNA]</scope>
    <source>
        <strain evidence="2 3">CY13W</strain>
    </source>
</reference>
<gene>
    <name evidence="2" type="ORF">GTP27_00145</name>
</gene>
<evidence type="ECO:0000313" key="3">
    <source>
        <dbReference type="Proteomes" id="UP000478090"/>
    </source>
</evidence>
<evidence type="ECO:0000256" key="1">
    <source>
        <dbReference type="SAM" id="MobiDB-lite"/>
    </source>
</evidence>
<dbReference type="Proteomes" id="UP000478090">
    <property type="component" value="Unassembled WGS sequence"/>
</dbReference>
<organism evidence="2 3">
    <name type="scientific">Duganella qianjiadongensis</name>
    <dbReference type="NCBI Taxonomy" id="2692176"/>
    <lineage>
        <taxon>Bacteria</taxon>
        <taxon>Pseudomonadati</taxon>
        <taxon>Pseudomonadota</taxon>
        <taxon>Betaproteobacteria</taxon>
        <taxon>Burkholderiales</taxon>
        <taxon>Oxalobacteraceae</taxon>
        <taxon>Telluria group</taxon>
        <taxon>Duganella</taxon>
    </lineage>
</organism>
<protein>
    <submittedName>
        <fullName evidence="2">Uncharacterized protein</fullName>
    </submittedName>
</protein>